<feature type="transmembrane region" description="Helical" evidence="7">
    <location>
        <begin position="177"/>
        <end position="197"/>
    </location>
</feature>
<dbReference type="PANTHER" id="PTHR23051">
    <property type="entry name" value="SOLUTE CARRIER FAMILY 35, MEMBER F5"/>
    <property type="match status" value="1"/>
</dbReference>
<keyword evidence="6 7" id="KW-0472">Membrane</keyword>
<comment type="caution">
    <text evidence="9">The sequence shown here is derived from an EMBL/GenBank/DDBJ whole genome shotgun (WGS) entry which is preliminary data.</text>
</comment>
<proteinExistence type="inferred from homology"/>
<reference evidence="9" key="1">
    <citation type="submission" date="2020-12" db="EMBL/GenBank/DDBJ databases">
        <title>WGS assembly of Carya illinoinensis cv. Pawnee.</title>
        <authorList>
            <person name="Platts A."/>
            <person name="Shu S."/>
            <person name="Wright S."/>
            <person name="Barry K."/>
            <person name="Edger P."/>
            <person name="Pires J.C."/>
            <person name="Schmutz J."/>
        </authorList>
    </citation>
    <scope>NUCLEOTIDE SEQUENCE</scope>
    <source>
        <tissue evidence="9">Leaf</tissue>
    </source>
</reference>
<evidence type="ECO:0000256" key="6">
    <source>
        <dbReference type="ARBA" id="ARBA00023136"/>
    </source>
</evidence>
<evidence type="ECO:0000256" key="5">
    <source>
        <dbReference type="ARBA" id="ARBA00022989"/>
    </source>
</evidence>
<evidence type="ECO:0000256" key="4">
    <source>
        <dbReference type="ARBA" id="ARBA00022692"/>
    </source>
</evidence>
<dbReference type="Pfam" id="PF06027">
    <property type="entry name" value="SLC35F"/>
    <property type="match status" value="1"/>
</dbReference>
<evidence type="ECO:0000313" key="11">
    <source>
        <dbReference type="Proteomes" id="UP000811609"/>
    </source>
</evidence>
<dbReference type="EMBL" id="CM031827">
    <property type="protein sequence ID" value="KAG6724052.1"/>
    <property type="molecule type" value="Genomic_DNA"/>
</dbReference>
<keyword evidence="5 7" id="KW-1133">Transmembrane helix</keyword>
<organism evidence="9 11">
    <name type="scientific">Carya illinoinensis</name>
    <name type="common">Pecan</name>
    <dbReference type="NCBI Taxonomy" id="32201"/>
    <lineage>
        <taxon>Eukaryota</taxon>
        <taxon>Viridiplantae</taxon>
        <taxon>Streptophyta</taxon>
        <taxon>Embryophyta</taxon>
        <taxon>Tracheophyta</taxon>
        <taxon>Spermatophyta</taxon>
        <taxon>Magnoliopsida</taxon>
        <taxon>eudicotyledons</taxon>
        <taxon>Gunneridae</taxon>
        <taxon>Pentapetalae</taxon>
        <taxon>rosids</taxon>
        <taxon>fabids</taxon>
        <taxon>Fagales</taxon>
        <taxon>Juglandaceae</taxon>
        <taxon>Carya</taxon>
    </lineage>
</organism>
<evidence type="ECO:0000256" key="2">
    <source>
        <dbReference type="ARBA" id="ARBA00007863"/>
    </source>
</evidence>
<feature type="transmembrane region" description="Helical" evidence="7">
    <location>
        <begin position="273"/>
        <end position="290"/>
    </location>
</feature>
<dbReference type="GO" id="GO:0016020">
    <property type="term" value="C:membrane"/>
    <property type="evidence" value="ECO:0007669"/>
    <property type="project" value="UniProtKB-SubCell"/>
</dbReference>
<comment type="similarity">
    <text evidence="2">Belongs to the SLC35F solute transporter family.</text>
</comment>
<name>A0A8T1R8Y7_CARIL</name>
<evidence type="ECO:0000313" key="9">
    <source>
        <dbReference type="EMBL" id="KAG6662552.1"/>
    </source>
</evidence>
<dbReference type="Proteomes" id="UP000811609">
    <property type="component" value="Chromosome 3"/>
</dbReference>
<comment type="subcellular location">
    <subcellularLocation>
        <location evidence="1">Membrane</location>
        <topology evidence="1">Multi-pass membrane protein</topology>
    </subcellularLocation>
</comment>
<keyword evidence="11" id="KW-1185">Reference proteome</keyword>
<gene>
    <name evidence="9" type="ORF">CIPAW_03G250400</name>
    <name evidence="10" type="ORF">I3842_03G238600</name>
</gene>
<evidence type="ECO:0000256" key="7">
    <source>
        <dbReference type="SAM" id="Phobius"/>
    </source>
</evidence>
<evidence type="ECO:0000256" key="1">
    <source>
        <dbReference type="ARBA" id="ARBA00004141"/>
    </source>
</evidence>
<evidence type="ECO:0000313" key="10">
    <source>
        <dbReference type="EMBL" id="KAG6724052.1"/>
    </source>
</evidence>
<keyword evidence="4 7" id="KW-0812">Transmembrane</keyword>
<reference evidence="10" key="2">
    <citation type="submission" date="2021-01" db="EMBL/GenBank/DDBJ databases">
        <authorList>
            <person name="Lovell J.T."/>
            <person name="Bentley N."/>
            <person name="Bhattarai G."/>
            <person name="Jenkins J.W."/>
            <person name="Sreedasyam A."/>
            <person name="Alarcon Y."/>
            <person name="Bock C."/>
            <person name="Boston L."/>
            <person name="Carlson J."/>
            <person name="Cervantes K."/>
            <person name="Clermont K."/>
            <person name="Krom N."/>
            <person name="Kubenka K."/>
            <person name="Mamidi S."/>
            <person name="Mattison C."/>
            <person name="Monteros M."/>
            <person name="Pisani C."/>
            <person name="Plott C."/>
            <person name="Rajasekar S."/>
            <person name="Rhein H.S."/>
            <person name="Rohla C."/>
            <person name="Song M."/>
            <person name="Hilaire R.S."/>
            <person name="Shu S."/>
            <person name="Wells L."/>
            <person name="Wang X."/>
            <person name="Webber J."/>
            <person name="Heerema R.J."/>
            <person name="Klein P."/>
            <person name="Conner P."/>
            <person name="Grauke L."/>
            <person name="Grimwood J."/>
            <person name="Schmutz J."/>
            <person name="Randall J.J."/>
        </authorList>
    </citation>
    <scope>NUCLEOTIDE SEQUENCE</scope>
    <source>
        <tissue evidence="10">Leaf</tissue>
    </source>
</reference>
<feature type="transmembrane region" description="Helical" evidence="7">
    <location>
        <begin position="364"/>
        <end position="384"/>
    </location>
</feature>
<feature type="chain" id="PRO_5035770959" description="EamA domain-containing protein" evidence="8">
    <location>
        <begin position="25"/>
        <end position="395"/>
    </location>
</feature>
<evidence type="ECO:0008006" key="12">
    <source>
        <dbReference type="Google" id="ProtNLM"/>
    </source>
</evidence>
<protein>
    <recommendedName>
        <fullName evidence="12">EamA domain-containing protein</fullName>
    </recommendedName>
</protein>
<dbReference type="AlphaFoldDB" id="A0A8T1R8Y7"/>
<dbReference type="GO" id="GO:0022857">
    <property type="term" value="F:transmembrane transporter activity"/>
    <property type="evidence" value="ECO:0007669"/>
    <property type="project" value="InterPro"/>
</dbReference>
<dbReference type="EMBL" id="CM031811">
    <property type="protein sequence ID" value="KAG6662552.1"/>
    <property type="molecule type" value="Genomic_DNA"/>
</dbReference>
<feature type="transmembrane region" description="Helical" evidence="7">
    <location>
        <begin position="242"/>
        <end position="261"/>
    </location>
</feature>
<feature type="transmembrane region" description="Helical" evidence="7">
    <location>
        <begin position="204"/>
        <end position="222"/>
    </location>
</feature>
<feature type="transmembrane region" description="Helical" evidence="7">
    <location>
        <begin position="326"/>
        <end position="352"/>
    </location>
</feature>
<accession>A0A8T1R8Y7</accession>
<dbReference type="PANTHER" id="PTHR23051:SF10">
    <property type="entry name" value="EAMA DOMAIN-CONTAINING PROTEIN"/>
    <property type="match status" value="1"/>
</dbReference>
<evidence type="ECO:0000256" key="3">
    <source>
        <dbReference type="ARBA" id="ARBA00022448"/>
    </source>
</evidence>
<feature type="transmembrane region" description="Helical" evidence="7">
    <location>
        <begin position="40"/>
        <end position="57"/>
    </location>
</feature>
<sequence length="395" mass="43706">MISWKYKGGLLLIVMVVIMWVTSAEVTQGVYTEYNHPFAVAYLATSLFVVHLPIAFIKDWLIGILMRCYCRKSEDGADQNVDEESAAELDAPAKHNGLHSAFEIEHQEPLGNECSCTYIYSENVKLLVSESTNKIDIVKEERNITTREIAKFGFYVAPLWFMTEYLTDAALARTTVASTTLLSSTSAPFTLLIGACLGQDSINLVKAIAVVVSMAGVVMTAFGKTSTADETQNGKHSLLGDLFAILSSFTYGLFTVLLKKFAGGGERVDMQKLFGFIGLFTLLVLWWLVWPMTAMGMEPKFRFPTSAKVEEVILVNGFIGSFLSDYFWALAVVWTSPLIAALGASLTIPLGMMEDMLIHGQHYSIIYVIGSAQVFLGFVVANLSDWCIHKWNNRS</sequence>
<dbReference type="InterPro" id="IPR009262">
    <property type="entry name" value="SLC35_F1/F2/F6"/>
</dbReference>
<keyword evidence="3" id="KW-0813">Transport</keyword>
<feature type="signal peptide" evidence="8">
    <location>
        <begin position="1"/>
        <end position="24"/>
    </location>
</feature>
<keyword evidence="8" id="KW-0732">Signal</keyword>
<dbReference type="Proteomes" id="UP000811246">
    <property type="component" value="Chromosome 3"/>
</dbReference>
<evidence type="ECO:0000256" key="8">
    <source>
        <dbReference type="SAM" id="SignalP"/>
    </source>
</evidence>